<proteinExistence type="predicted"/>
<evidence type="ECO:0000313" key="1">
    <source>
        <dbReference type="EMBL" id="MCY9695312.1"/>
    </source>
</evidence>
<organism evidence="1 2">
    <name type="scientific">Paenibacillus alginolyticus</name>
    <dbReference type="NCBI Taxonomy" id="59839"/>
    <lineage>
        <taxon>Bacteria</taxon>
        <taxon>Bacillati</taxon>
        <taxon>Bacillota</taxon>
        <taxon>Bacilli</taxon>
        <taxon>Bacillales</taxon>
        <taxon>Paenibacillaceae</taxon>
        <taxon>Paenibacillus</taxon>
    </lineage>
</organism>
<dbReference type="EMBL" id="JAMDMX010000067">
    <property type="protein sequence ID" value="MCY9695312.1"/>
    <property type="molecule type" value="Genomic_DNA"/>
</dbReference>
<evidence type="ECO:0000313" key="2">
    <source>
        <dbReference type="Proteomes" id="UP001527099"/>
    </source>
</evidence>
<gene>
    <name evidence="1" type="ORF">M5X19_20750</name>
</gene>
<protein>
    <submittedName>
        <fullName evidence="1">Uncharacterized protein</fullName>
    </submittedName>
</protein>
<accession>A0ABT4GGK8</accession>
<keyword evidence="2" id="KW-1185">Reference proteome</keyword>
<name>A0ABT4GGK8_9BACL</name>
<sequence length="63" mass="7517">MRFVTETRLKRLEELIQLIPEYDERSHAIHLLNSIRADIDDNYAEIEKPISLSGLKRRPIDRK</sequence>
<dbReference type="Proteomes" id="UP001527099">
    <property type="component" value="Unassembled WGS sequence"/>
</dbReference>
<reference evidence="1 2" key="1">
    <citation type="submission" date="2022-05" db="EMBL/GenBank/DDBJ databases">
        <title>Genome Sequencing of Bee-Associated Microbes.</title>
        <authorList>
            <person name="Dunlap C."/>
        </authorList>
    </citation>
    <scope>NUCLEOTIDE SEQUENCE [LARGE SCALE GENOMIC DNA]</scope>
    <source>
        <strain evidence="1 2">NRRL B-14421</strain>
    </source>
</reference>
<comment type="caution">
    <text evidence="1">The sequence shown here is derived from an EMBL/GenBank/DDBJ whole genome shotgun (WGS) entry which is preliminary data.</text>
</comment>
<dbReference type="RefSeq" id="WP_029199064.1">
    <property type="nucleotide sequence ID" value="NZ_JAMDMW010000104.1"/>
</dbReference>